<keyword evidence="3 7" id="KW-1003">Cell membrane</keyword>
<evidence type="ECO:0000256" key="1">
    <source>
        <dbReference type="ARBA" id="ARBA00004651"/>
    </source>
</evidence>
<accession>A0A1G9ZYD3</accession>
<feature type="transmembrane region" description="Helical" evidence="7">
    <location>
        <begin position="186"/>
        <end position="207"/>
    </location>
</feature>
<feature type="transmembrane region" description="Helical" evidence="7">
    <location>
        <begin position="70"/>
        <end position="98"/>
    </location>
</feature>
<evidence type="ECO:0000313" key="9">
    <source>
        <dbReference type="EMBL" id="SDN25911.1"/>
    </source>
</evidence>
<dbReference type="PANTHER" id="PTHR12677">
    <property type="entry name" value="GOLGI APPARATUS MEMBRANE PROTEIN TVP38-RELATED"/>
    <property type="match status" value="1"/>
</dbReference>
<dbReference type="PANTHER" id="PTHR12677:SF59">
    <property type="entry name" value="GOLGI APPARATUS MEMBRANE PROTEIN TVP38-RELATED"/>
    <property type="match status" value="1"/>
</dbReference>
<protein>
    <recommendedName>
        <fullName evidence="7">TVP38/TMEM64 family membrane protein</fullName>
    </recommendedName>
</protein>
<dbReference type="EMBL" id="FNET01000042">
    <property type="protein sequence ID" value="SDN25911.1"/>
    <property type="molecule type" value="Genomic_DNA"/>
</dbReference>
<dbReference type="AlphaFoldDB" id="A0A1G9ZYD3"/>
<keyword evidence="6 7" id="KW-0472">Membrane</keyword>
<comment type="similarity">
    <text evidence="2 7">Belongs to the TVP38/TMEM64 family.</text>
</comment>
<organism evidence="9 10">
    <name type="scientific">Lentzea albidocapillata subsp. violacea</name>
    <dbReference type="NCBI Taxonomy" id="128104"/>
    <lineage>
        <taxon>Bacteria</taxon>
        <taxon>Bacillati</taxon>
        <taxon>Actinomycetota</taxon>
        <taxon>Actinomycetes</taxon>
        <taxon>Pseudonocardiales</taxon>
        <taxon>Pseudonocardiaceae</taxon>
        <taxon>Lentzea</taxon>
    </lineage>
</organism>
<feature type="transmembrane region" description="Helical" evidence="7">
    <location>
        <begin position="118"/>
        <end position="140"/>
    </location>
</feature>
<dbReference type="RefSeq" id="WP_090015439.1">
    <property type="nucleotide sequence ID" value="NZ_FNET01000042.1"/>
</dbReference>
<feature type="transmembrane region" description="Helical" evidence="7">
    <location>
        <begin position="38"/>
        <end position="58"/>
    </location>
</feature>
<feature type="domain" description="VTT" evidence="8">
    <location>
        <begin position="58"/>
        <end position="175"/>
    </location>
</feature>
<gene>
    <name evidence="9" type="ORF">SAMN04488074_14215</name>
</gene>
<keyword evidence="4 7" id="KW-0812">Transmembrane</keyword>
<name>A0A1G9ZYD3_9PSEU</name>
<dbReference type="Pfam" id="PF09335">
    <property type="entry name" value="VTT_dom"/>
    <property type="match status" value="1"/>
</dbReference>
<sequence length="214" mass="21813">MREVRAIALGALVVALVVVSLVVDLPGEHEVRSWTRGAGAWAPAAFALLCAGGTAVFFPKPVLATASGLLFGVLPGAALAIIGFTAGALISFGIGRLLGREAVARWLGSSRLRTLDEVFAKNGLAATLVLRLLPVIPFAASNYGAGVTAVRPVLFALGTALGLVPTTLVAALLGDAVLDFGSPRSIAALTAWLVLGAVGVWWGRILLRRAGGTA</sequence>
<evidence type="ECO:0000259" key="8">
    <source>
        <dbReference type="Pfam" id="PF09335"/>
    </source>
</evidence>
<evidence type="ECO:0000256" key="7">
    <source>
        <dbReference type="RuleBase" id="RU366058"/>
    </source>
</evidence>
<evidence type="ECO:0000256" key="3">
    <source>
        <dbReference type="ARBA" id="ARBA00022475"/>
    </source>
</evidence>
<dbReference type="GO" id="GO:0005886">
    <property type="term" value="C:plasma membrane"/>
    <property type="evidence" value="ECO:0007669"/>
    <property type="project" value="UniProtKB-SubCell"/>
</dbReference>
<comment type="subcellular location">
    <subcellularLocation>
        <location evidence="1 7">Cell membrane</location>
        <topology evidence="1 7">Multi-pass membrane protein</topology>
    </subcellularLocation>
</comment>
<evidence type="ECO:0000256" key="4">
    <source>
        <dbReference type="ARBA" id="ARBA00022692"/>
    </source>
</evidence>
<dbReference type="InterPro" id="IPR032816">
    <property type="entry name" value="VTT_dom"/>
</dbReference>
<proteinExistence type="inferred from homology"/>
<reference evidence="10" key="1">
    <citation type="submission" date="2016-10" db="EMBL/GenBank/DDBJ databases">
        <authorList>
            <person name="Varghese N."/>
            <person name="Submissions S."/>
        </authorList>
    </citation>
    <scope>NUCLEOTIDE SEQUENCE [LARGE SCALE GENOMIC DNA]</scope>
    <source>
        <strain evidence="10">DSM 44796</strain>
    </source>
</reference>
<keyword evidence="5 7" id="KW-1133">Transmembrane helix</keyword>
<evidence type="ECO:0000313" key="10">
    <source>
        <dbReference type="Proteomes" id="UP000199682"/>
    </source>
</evidence>
<evidence type="ECO:0000256" key="5">
    <source>
        <dbReference type="ARBA" id="ARBA00022989"/>
    </source>
</evidence>
<dbReference type="Proteomes" id="UP000199682">
    <property type="component" value="Unassembled WGS sequence"/>
</dbReference>
<evidence type="ECO:0000256" key="6">
    <source>
        <dbReference type="ARBA" id="ARBA00023136"/>
    </source>
</evidence>
<evidence type="ECO:0000256" key="2">
    <source>
        <dbReference type="ARBA" id="ARBA00008640"/>
    </source>
</evidence>
<feature type="transmembrane region" description="Helical" evidence="7">
    <location>
        <begin position="152"/>
        <end position="174"/>
    </location>
</feature>
<dbReference type="InterPro" id="IPR015414">
    <property type="entry name" value="TMEM64"/>
</dbReference>